<dbReference type="Proteomes" id="UP000245720">
    <property type="component" value="Unassembled WGS sequence"/>
</dbReference>
<evidence type="ECO:0000313" key="1">
    <source>
        <dbReference type="EMBL" id="PWJ09975.1"/>
    </source>
</evidence>
<organism evidence="1 2">
    <name type="scientific">Ruminococcus flavefaciens</name>
    <dbReference type="NCBI Taxonomy" id="1265"/>
    <lineage>
        <taxon>Bacteria</taxon>
        <taxon>Bacillati</taxon>
        <taxon>Bacillota</taxon>
        <taxon>Clostridia</taxon>
        <taxon>Eubacteriales</taxon>
        <taxon>Oscillospiraceae</taxon>
        <taxon>Ruminococcus</taxon>
    </lineage>
</organism>
<evidence type="ECO:0000313" key="2">
    <source>
        <dbReference type="Proteomes" id="UP000245720"/>
    </source>
</evidence>
<reference evidence="1 2" key="1">
    <citation type="submission" date="2018-05" db="EMBL/GenBank/DDBJ databases">
        <title>The Hungate 1000. A catalogue of reference genomes from the rumen microbiome.</title>
        <authorList>
            <person name="Kelly W."/>
        </authorList>
    </citation>
    <scope>NUCLEOTIDE SEQUENCE [LARGE SCALE GENOMIC DNA]</scope>
    <source>
        <strain evidence="1 2">SAb67</strain>
    </source>
</reference>
<dbReference type="OrthoDB" id="1701659at2"/>
<protein>
    <submittedName>
        <fullName evidence="1">Uncharacterized protein</fullName>
    </submittedName>
</protein>
<proteinExistence type="predicted"/>
<name>A0A315XT92_RUMFL</name>
<dbReference type="RefSeq" id="WP_109727932.1">
    <property type="nucleotide sequence ID" value="NZ_QGDI01000017.1"/>
</dbReference>
<sequence length="367" mass="42587">MSAVFFDEKNINEDIDSIIILTKKYLEDNEMITRIIKHEDFCVAKISKFCGDIVGDKPETVKSIWDQLFIDSKVTANWENINIYHDNFGFSNELKEFISSHCDSIVQSECSEVTDKLKEDIITSDIEDNVFSKMISSLNINGFSSAYDTISDSKMKILIEKKAVPFSTENYEAISEAHPDLRLEFLIINQNDYISNMDDITINEDLLYDLVISPQIPHNTKQTLISKYACDFMSKSLAQIIVGNAYVINKEIFFKAWEELDENNQNKLLLNNYKLLGCDDLERCFKKLNKIYKELDDRTRRHDVKLRYSIENEKLAEYLEKKEYITSFSIQDSHNKSGVRKLLKDKIETRIIVCKVKNMGQSTKTSL</sequence>
<dbReference type="AlphaFoldDB" id="A0A315XT92"/>
<accession>A0A315XT92</accession>
<comment type="caution">
    <text evidence="1">The sequence shown here is derived from an EMBL/GenBank/DDBJ whole genome shotgun (WGS) entry which is preliminary data.</text>
</comment>
<gene>
    <name evidence="1" type="ORF">IE37_03269</name>
</gene>
<dbReference type="EMBL" id="QGDI01000017">
    <property type="protein sequence ID" value="PWJ09975.1"/>
    <property type="molecule type" value="Genomic_DNA"/>
</dbReference>